<dbReference type="Gene3D" id="3.30.420.10">
    <property type="entry name" value="Ribonuclease H-like superfamily/Ribonuclease H"/>
    <property type="match status" value="1"/>
</dbReference>
<dbReference type="InterPro" id="IPR038717">
    <property type="entry name" value="Tc1-like_DDE_dom"/>
</dbReference>
<sequence length="106" mass="12219">MSKNIQRSGWSFQKSSKLKVEAIYSQADGYCRLQKSRFVVDIIVKRGYKPLFMPPYSPFLNPIEECWSKIKSGIRRNLLKKDDELTSRIAEACNTVTTKDCLHSSI</sequence>
<dbReference type="AlphaFoldDB" id="I1CI51"/>
<feature type="domain" description="Tc1-like transposase DDE" evidence="1">
    <location>
        <begin position="35"/>
        <end position="85"/>
    </location>
</feature>
<proteinExistence type="predicted"/>
<dbReference type="STRING" id="246409.I1CI51"/>
<dbReference type="Pfam" id="PF13358">
    <property type="entry name" value="DDE_3"/>
    <property type="match status" value="1"/>
</dbReference>
<organism evidence="2 3">
    <name type="scientific">Rhizopus delemar (strain RA 99-880 / ATCC MYA-4621 / FGSC 9543 / NRRL 43880)</name>
    <name type="common">Mucormycosis agent</name>
    <name type="synonym">Rhizopus arrhizus var. delemar</name>
    <dbReference type="NCBI Taxonomy" id="246409"/>
    <lineage>
        <taxon>Eukaryota</taxon>
        <taxon>Fungi</taxon>
        <taxon>Fungi incertae sedis</taxon>
        <taxon>Mucoromycota</taxon>
        <taxon>Mucoromycotina</taxon>
        <taxon>Mucoromycetes</taxon>
        <taxon>Mucorales</taxon>
        <taxon>Mucorineae</taxon>
        <taxon>Rhizopodaceae</taxon>
        <taxon>Rhizopus</taxon>
    </lineage>
</organism>
<accession>I1CI51</accession>
<name>I1CI51_RHIO9</name>
<dbReference type="GeneID" id="93619807"/>
<dbReference type="RefSeq" id="XP_067523527.1">
    <property type="nucleotide sequence ID" value="XM_067667426.1"/>
</dbReference>
<dbReference type="InterPro" id="IPR036397">
    <property type="entry name" value="RNaseH_sf"/>
</dbReference>
<reference evidence="2 3" key="1">
    <citation type="journal article" date="2009" name="PLoS Genet.">
        <title>Genomic analysis of the basal lineage fungus Rhizopus oryzae reveals a whole-genome duplication.</title>
        <authorList>
            <person name="Ma L.-J."/>
            <person name="Ibrahim A.S."/>
            <person name="Skory C."/>
            <person name="Grabherr M.G."/>
            <person name="Burger G."/>
            <person name="Butler M."/>
            <person name="Elias M."/>
            <person name="Idnurm A."/>
            <person name="Lang B.F."/>
            <person name="Sone T."/>
            <person name="Abe A."/>
            <person name="Calvo S.E."/>
            <person name="Corrochano L.M."/>
            <person name="Engels R."/>
            <person name="Fu J."/>
            <person name="Hansberg W."/>
            <person name="Kim J.-M."/>
            <person name="Kodira C.D."/>
            <person name="Koehrsen M.J."/>
            <person name="Liu B."/>
            <person name="Miranda-Saavedra D."/>
            <person name="O'Leary S."/>
            <person name="Ortiz-Castellanos L."/>
            <person name="Poulter R."/>
            <person name="Rodriguez-Romero J."/>
            <person name="Ruiz-Herrera J."/>
            <person name="Shen Y.-Q."/>
            <person name="Zeng Q."/>
            <person name="Galagan J."/>
            <person name="Birren B.W."/>
            <person name="Cuomo C.A."/>
            <person name="Wickes B.L."/>
        </authorList>
    </citation>
    <scope>NUCLEOTIDE SEQUENCE [LARGE SCALE GENOMIC DNA]</scope>
    <source>
        <strain evidence="3">RA 99-880 / ATCC MYA-4621 / FGSC 9543 / NRRL 43880</strain>
    </source>
</reference>
<evidence type="ECO:0000313" key="3">
    <source>
        <dbReference type="Proteomes" id="UP000009138"/>
    </source>
</evidence>
<dbReference type="EMBL" id="CH476742">
    <property type="protein sequence ID" value="EIE88131.1"/>
    <property type="molecule type" value="Genomic_DNA"/>
</dbReference>
<evidence type="ECO:0000259" key="1">
    <source>
        <dbReference type="Pfam" id="PF13358"/>
    </source>
</evidence>
<protein>
    <recommendedName>
        <fullName evidence="1">Tc1-like transposase DDE domain-containing protein</fullName>
    </recommendedName>
</protein>
<dbReference type="VEuPathDB" id="FungiDB:RO3G_12842"/>
<gene>
    <name evidence="2" type="ORF">RO3G_12842</name>
</gene>
<evidence type="ECO:0000313" key="2">
    <source>
        <dbReference type="EMBL" id="EIE88131.1"/>
    </source>
</evidence>
<dbReference type="InParanoid" id="I1CI51"/>
<keyword evidence="3" id="KW-1185">Reference proteome</keyword>
<dbReference type="GO" id="GO:0003676">
    <property type="term" value="F:nucleic acid binding"/>
    <property type="evidence" value="ECO:0007669"/>
    <property type="project" value="InterPro"/>
</dbReference>
<dbReference type="Proteomes" id="UP000009138">
    <property type="component" value="Unassembled WGS sequence"/>
</dbReference>
<dbReference type="OrthoDB" id="2201966at2759"/>